<keyword evidence="1" id="KW-0472">Membrane</keyword>
<feature type="transmembrane region" description="Helical" evidence="1">
    <location>
        <begin position="12"/>
        <end position="35"/>
    </location>
</feature>
<evidence type="ECO:0000256" key="1">
    <source>
        <dbReference type="SAM" id="Phobius"/>
    </source>
</evidence>
<dbReference type="Proteomes" id="UP001303899">
    <property type="component" value="Unassembled WGS sequence"/>
</dbReference>
<proteinExistence type="predicted"/>
<feature type="transmembrane region" description="Helical" evidence="1">
    <location>
        <begin position="47"/>
        <end position="68"/>
    </location>
</feature>
<comment type="caution">
    <text evidence="2">The sequence shown here is derived from an EMBL/GenBank/DDBJ whole genome shotgun (WGS) entry which is preliminary data.</text>
</comment>
<keyword evidence="1" id="KW-0812">Transmembrane</keyword>
<keyword evidence="1" id="KW-1133">Transmembrane helix</keyword>
<sequence>MKNKILYKIGLLCGLIPLTVGLFIFFTWWTARAFFAIDLNSFEGYGLLWTLISIPIATIGLLLVIIFAIRNYPNFIRQSIFGLSLILANIPAAYLVLVKQADLEKRAYIKIYNKNEVDDLAELKLKSNYFEKVIGELERSESKVFYYYPKYVNGRGTDRYPEVEPVTLTLKTKKHNNTVELKLLRIDKGSCLKLYIDKEFNLLTKWD</sequence>
<keyword evidence="3" id="KW-1185">Reference proteome</keyword>
<protein>
    <submittedName>
        <fullName evidence="2">Uncharacterized protein</fullName>
    </submittedName>
</protein>
<gene>
    <name evidence="2" type="ORF">VB776_09505</name>
</gene>
<name>A0ABU5S3S3_9BACT</name>
<dbReference type="RefSeq" id="WP_323328379.1">
    <property type="nucleotide sequence ID" value="NZ_JAYGIL010000009.1"/>
</dbReference>
<organism evidence="2 3">
    <name type="scientific">Arcicella gelida</name>
    <dbReference type="NCBI Taxonomy" id="2984195"/>
    <lineage>
        <taxon>Bacteria</taxon>
        <taxon>Pseudomonadati</taxon>
        <taxon>Bacteroidota</taxon>
        <taxon>Cytophagia</taxon>
        <taxon>Cytophagales</taxon>
        <taxon>Flectobacillaceae</taxon>
        <taxon>Arcicella</taxon>
    </lineage>
</organism>
<dbReference type="EMBL" id="JAYGIL010000009">
    <property type="protein sequence ID" value="MEA5403150.1"/>
    <property type="molecule type" value="Genomic_DNA"/>
</dbReference>
<evidence type="ECO:0000313" key="3">
    <source>
        <dbReference type="Proteomes" id="UP001303899"/>
    </source>
</evidence>
<feature type="transmembrane region" description="Helical" evidence="1">
    <location>
        <begin position="80"/>
        <end position="97"/>
    </location>
</feature>
<reference evidence="2 3" key="1">
    <citation type="submission" date="2023-12" db="EMBL/GenBank/DDBJ databases">
        <title>Novel species of the genus Arcicella isolated from rivers.</title>
        <authorList>
            <person name="Lu H."/>
        </authorList>
    </citation>
    <scope>NUCLEOTIDE SEQUENCE [LARGE SCALE GENOMIC DNA]</scope>
    <source>
        <strain evidence="2 3">DC2W</strain>
    </source>
</reference>
<evidence type="ECO:0000313" key="2">
    <source>
        <dbReference type="EMBL" id="MEA5403150.1"/>
    </source>
</evidence>
<accession>A0ABU5S3S3</accession>